<feature type="chain" id="PRO_5046392164" description="DUF4440 domain-containing protein" evidence="2">
    <location>
        <begin position="28"/>
        <end position="236"/>
    </location>
</feature>
<proteinExistence type="predicted"/>
<evidence type="ECO:0000256" key="1">
    <source>
        <dbReference type="SAM" id="MobiDB-lite"/>
    </source>
</evidence>
<evidence type="ECO:0000313" key="4">
    <source>
        <dbReference type="Proteomes" id="UP001233535"/>
    </source>
</evidence>
<sequence length="236" mass="24298">MSSSTWINEMAKLRSVLLLACALVVSACGDDGKRAPGSSADDTEALPAPAGARGSVTGMPDEPGPGQIGPPKPEDAVALDADGNPVLPADDPLAGPNAPLDPNAPPIDAAPGEPTAEDAVAVIRDYYAAINRRDFAQAYALWSDGGRASNQTPEQFAAGFADTTGVSVEIMPPGRIDAAAGSRYVEVPVALTATHADGRQQRFVGAYTLRRAVVDGATADQRAWRIATADLREVAP</sequence>
<evidence type="ECO:0000313" key="3">
    <source>
        <dbReference type="EMBL" id="MDR0183143.1"/>
    </source>
</evidence>
<evidence type="ECO:0008006" key="5">
    <source>
        <dbReference type="Google" id="ProtNLM"/>
    </source>
</evidence>
<feature type="region of interest" description="Disordered" evidence="1">
    <location>
        <begin position="31"/>
        <end position="113"/>
    </location>
</feature>
<dbReference type="EMBL" id="JARUHG010000002">
    <property type="protein sequence ID" value="MDR0183143.1"/>
    <property type="molecule type" value="Genomic_DNA"/>
</dbReference>
<name>A0ABU1CD83_9GAMM</name>
<dbReference type="InterPro" id="IPR032710">
    <property type="entry name" value="NTF2-like_dom_sf"/>
</dbReference>
<organism evidence="3 4">
    <name type="scientific">Lysobacter arvi</name>
    <dbReference type="NCBI Taxonomy" id="3038776"/>
    <lineage>
        <taxon>Bacteria</taxon>
        <taxon>Pseudomonadati</taxon>
        <taxon>Pseudomonadota</taxon>
        <taxon>Gammaproteobacteria</taxon>
        <taxon>Lysobacterales</taxon>
        <taxon>Lysobacteraceae</taxon>
        <taxon>Lysobacter</taxon>
    </lineage>
</organism>
<reference evidence="3 4" key="1">
    <citation type="submission" date="2023-04" db="EMBL/GenBank/DDBJ databases">
        <title>Lysobacter sp. strain UC isolated from soil sample.</title>
        <authorList>
            <person name="Choksket S."/>
            <person name="Harshvardhan F."/>
            <person name="Rana R."/>
            <person name="Patil P.B."/>
            <person name="Korpole S."/>
        </authorList>
    </citation>
    <scope>NUCLEOTIDE SEQUENCE [LARGE SCALE GENOMIC DNA]</scope>
    <source>
        <strain evidence="3 4">UC</strain>
    </source>
</reference>
<protein>
    <recommendedName>
        <fullName evidence="5">DUF4440 domain-containing protein</fullName>
    </recommendedName>
</protein>
<accession>A0ABU1CD83</accession>
<feature type="signal peptide" evidence="2">
    <location>
        <begin position="1"/>
        <end position="27"/>
    </location>
</feature>
<dbReference type="Proteomes" id="UP001233535">
    <property type="component" value="Unassembled WGS sequence"/>
</dbReference>
<evidence type="ECO:0000256" key="2">
    <source>
        <dbReference type="SAM" id="SignalP"/>
    </source>
</evidence>
<gene>
    <name evidence="3" type="ORF">P8609_09185</name>
</gene>
<keyword evidence="2" id="KW-0732">Signal</keyword>
<dbReference type="SUPFAM" id="SSF54427">
    <property type="entry name" value="NTF2-like"/>
    <property type="match status" value="1"/>
</dbReference>
<keyword evidence="4" id="KW-1185">Reference proteome</keyword>
<comment type="caution">
    <text evidence="3">The sequence shown here is derived from an EMBL/GenBank/DDBJ whole genome shotgun (WGS) entry which is preliminary data.</text>
</comment>